<dbReference type="Gene3D" id="2.115.10.20">
    <property type="entry name" value="Glycosyl hydrolase domain, family 43"/>
    <property type="match status" value="1"/>
</dbReference>
<keyword evidence="6" id="KW-1185">Reference proteome</keyword>
<dbReference type="PANTHER" id="PTHR43817">
    <property type="entry name" value="GLYCOSYL HYDROLASE"/>
    <property type="match status" value="1"/>
</dbReference>
<evidence type="ECO:0000313" key="5">
    <source>
        <dbReference type="EMBL" id="MFC7150818.1"/>
    </source>
</evidence>
<dbReference type="RefSeq" id="WP_378053187.1">
    <property type="nucleotide sequence ID" value="NZ_JBHMDN010000073.1"/>
</dbReference>
<dbReference type="Gene3D" id="2.60.120.560">
    <property type="entry name" value="Exo-inulinase, domain 1"/>
    <property type="match status" value="2"/>
</dbReference>
<evidence type="ECO:0000313" key="6">
    <source>
        <dbReference type="Proteomes" id="UP001596378"/>
    </source>
</evidence>
<dbReference type="Pfam" id="PF04616">
    <property type="entry name" value="Glyco_hydro_43"/>
    <property type="match status" value="1"/>
</dbReference>
<organism evidence="5 6">
    <name type="scientific">Cohnella cellulosilytica</name>
    <dbReference type="NCBI Taxonomy" id="986710"/>
    <lineage>
        <taxon>Bacteria</taxon>
        <taxon>Bacillati</taxon>
        <taxon>Bacillota</taxon>
        <taxon>Bacilli</taxon>
        <taxon>Bacillales</taxon>
        <taxon>Paenibacillaceae</taxon>
        <taxon>Cohnella</taxon>
    </lineage>
</organism>
<keyword evidence="2" id="KW-0732">Signal</keyword>
<dbReference type="InterPro" id="IPR023296">
    <property type="entry name" value="Glyco_hydro_beta-prop_sf"/>
</dbReference>
<proteinExistence type="inferred from homology"/>
<evidence type="ECO:0000256" key="4">
    <source>
        <dbReference type="ARBA" id="ARBA00023295"/>
    </source>
</evidence>
<name>A0ABW2FC41_9BACL</name>
<dbReference type="EMBL" id="JBHTAI010000012">
    <property type="protein sequence ID" value="MFC7150818.1"/>
    <property type="molecule type" value="Genomic_DNA"/>
</dbReference>
<accession>A0ABW2FC41</accession>
<dbReference type="Proteomes" id="UP001596378">
    <property type="component" value="Unassembled WGS sequence"/>
</dbReference>
<keyword evidence="4" id="KW-0326">Glycosidase</keyword>
<gene>
    <name evidence="5" type="ORF">ACFQMJ_19975</name>
</gene>
<evidence type="ECO:0000256" key="1">
    <source>
        <dbReference type="ARBA" id="ARBA00009865"/>
    </source>
</evidence>
<dbReference type="CDD" id="cd08991">
    <property type="entry name" value="GH43_HoAraf43-like"/>
    <property type="match status" value="1"/>
</dbReference>
<sequence>MDKEGKRIVHLPVTGERTYVNPLPLEGVAGEAPVSDVHPDPYVLKHNGVYYTYATGEAGVLALRSKDGVNWEHKGCVYRREGFKNYWAPAVVYENGTFYLYVSSMPEGEEDVHKEFLQVAVSERAEGPFKYVRTLYDTFSLDAHVVKDEAGDYYLFYSNNEYSGVDAERPGTVILADKLLDMVTPAGKPQLIVAPTLDEEIYEENRFGDRRDWHTIEGAFYVRRGDRHYMMYSGNAYVRPNYFIGYSSAPVRDEAGLIGLDWTKHPSDDRYEPLLRKNDGVEGVGHNSVVRGPNNVDEWVYYHGRNAADELDFGREQRTMRADPLLWSGERMWMPGPTYEAQDAPALPALRELFDSGAGGRLSSEIWEELAGEWAVGDGEVMQRVPAQTMSVVTARSFGSLVLETSVKWRYDHRGGRYGVYACYVDERNFVACVLDVGRRQLEAYAVSGGIKHGVVRSALPFEFRFDVYHTLRVEKTGGSYVFKLDEIELAAASYPHESGRIGLVTFFTSASFAGVEVTEHLALRRGTESGFVAAMSLAEGSGSAEAAEGKLSCRSRDGRTAWLIGWEPARRGGAYRFAFDLRLAANAAYAGAYVAYAADSGSAIECRLVRSGDRAGRRAEVVVRSVGGETTLAVVSLSADFDWGAAHTFDITVRAGRLFVRLDNLLLLDGVHELAKADGIPGFVCCGGQAEFSLVSLTGIE</sequence>
<comment type="similarity">
    <text evidence="1">Belongs to the glycosyl hydrolase 43 family.</text>
</comment>
<dbReference type="SUPFAM" id="SSF75005">
    <property type="entry name" value="Arabinanase/levansucrase/invertase"/>
    <property type="match status" value="1"/>
</dbReference>
<evidence type="ECO:0000256" key="3">
    <source>
        <dbReference type="ARBA" id="ARBA00022801"/>
    </source>
</evidence>
<protein>
    <submittedName>
        <fullName evidence="5">Glycoside hydrolase family 43 protein</fullName>
    </submittedName>
</protein>
<reference evidence="6" key="1">
    <citation type="journal article" date="2019" name="Int. J. Syst. Evol. Microbiol.">
        <title>The Global Catalogue of Microorganisms (GCM) 10K type strain sequencing project: providing services to taxonomists for standard genome sequencing and annotation.</title>
        <authorList>
            <consortium name="The Broad Institute Genomics Platform"/>
            <consortium name="The Broad Institute Genome Sequencing Center for Infectious Disease"/>
            <person name="Wu L."/>
            <person name="Ma J."/>
        </authorList>
    </citation>
    <scope>NUCLEOTIDE SEQUENCE [LARGE SCALE GENOMIC DNA]</scope>
    <source>
        <strain evidence="6">KCTC 12907</strain>
    </source>
</reference>
<dbReference type="GO" id="GO:0016787">
    <property type="term" value="F:hydrolase activity"/>
    <property type="evidence" value="ECO:0007669"/>
    <property type="project" value="UniProtKB-KW"/>
</dbReference>
<comment type="caution">
    <text evidence="5">The sequence shown here is derived from an EMBL/GenBank/DDBJ whole genome shotgun (WGS) entry which is preliminary data.</text>
</comment>
<evidence type="ECO:0000256" key="2">
    <source>
        <dbReference type="ARBA" id="ARBA00022729"/>
    </source>
</evidence>
<dbReference type="InterPro" id="IPR006710">
    <property type="entry name" value="Glyco_hydro_43"/>
</dbReference>
<keyword evidence="3 5" id="KW-0378">Hydrolase</keyword>
<dbReference type="PANTHER" id="PTHR43817:SF1">
    <property type="entry name" value="HYDROLASE, FAMILY 43, PUTATIVE (AFU_ORTHOLOGUE AFUA_3G01660)-RELATED"/>
    <property type="match status" value="1"/>
</dbReference>